<reference evidence="2 3" key="1">
    <citation type="journal article" date="2015" name="Proc. Natl. Acad. Sci. U.S.A.">
        <title>The resurrection genome of Boea hygrometrica: A blueprint for survival of dehydration.</title>
        <authorList>
            <person name="Xiao L."/>
            <person name="Yang G."/>
            <person name="Zhang L."/>
            <person name="Yang X."/>
            <person name="Zhao S."/>
            <person name="Ji Z."/>
            <person name="Zhou Q."/>
            <person name="Hu M."/>
            <person name="Wang Y."/>
            <person name="Chen M."/>
            <person name="Xu Y."/>
            <person name="Jin H."/>
            <person name="Xiao X."/>
            <person name="Hu G."/>
            <person name="Bao F."/>
            <person name="Hu Y."/>
            <person name="Wan P."/>
            <person name="Li L."/>
            <person name="Deng X."/>
            <person name="Kuang T."/>
            <person name="Xiang C."/>
            <person name="Zhu J.K."/>
            <person name="Oliver M.J."/>
            <person name="He Y."/>
        </authorList>
    </citation>
    <scope>NUCLEOTIDE SEQUENCE [LARGE SCALE GENOMIC DNA]</scope>
    <source>
        <strain evidence="3">cv. XS01</strain>
    </source>
</reference>
<sequence length="52" mass="6212">MRNVEQEADNSKRNSEESDVVLKNQQMVRVQQMDTVEWIQQKRKDKDSADDM</sequence>
<accession>A0A2Z7A453</accession>
<evidence type="ECO:0000313" key="2">
    <source>
        <dbReference type="EMBL" id="KZV13620.1"/>
    </source>
</evidence>
<feature type="region of interest" description="Disordered" evidence="1">
    <location>
        <begin position="1"/>
        <end position="24"/>
    </location>
</feature>
<organism evidence="2 3">
    <name type="scientific">Dorcoceras hygrometricum</name>
    <dbReference type="NCBI Taxonomy" id="472368"/>
    <lineage>
        <taxon>Eukaryota</taxon>
        <taxon>Viridiplantae</taxon>
        <taxon>Streptophyta</taxon>
        <taxon>Embryophyta</taxon>
        <taxon>Tracheophyta</taxon>
        <taxon>Spermatophyta</taxon>
        <taxon>Magnoliopsida</taxon>
        <taxon>eudicotyledons</taxon>
        <taxon>Gunneridae</taxon>
        <taxon>Pentapetalae</taxon>
        <taxon>asterids</taxon>
        <taxon>lamiids</taxon>
        <taxon>Lamiales</taxon>
        <taxon>Gesneriaceae</taxon>
        <taxon>Didymocarpoideae</taxon>
        <taxon>Trichosporeae</taxon>
        <taxon>Loxocarpinae</taxon>
        <taxon>Dorcoceras</taxon>
    </lineage>
</organism>
<dbReference type="AlphaFoldDB" id="A0A2Z7A453"/>
<gene>
    <name evidence="2" type="ORF">F511_45215</name>
</gene>
<keyword evidence="3" id="KW-1185">Reference proteome</keyword>
<protein>
    <submittedName>
        <fullName evidence="2">Uncharacterized protein</fullName>
    </submittedName>
</protein>
<evidence type="ECO:0000313" key="3">
    <source>
        <dbReference type="Proteomes" id="UP000250235"/>
    </source>
</evidence>
<dbReference type="Proteomes" id="UP000250235">
    <property type="component" value="Unassembled WGS sequence"/>
</dbReference>
<dbReference type="EMBL" id="KV032016">
    <property type="protein sequence ID" value="KZV13620.1"/>
    <property type="molecule type" value="Genomic_DNA"/>
</dbReference>
<evidence type="ECO:0000256" key="1">
    <source>
        <dbReference type="SAM" id="MobiDB-lite"/>
    </source>
</evidence>
<name>A0A2Z7A453_9LAMI</name>
<proteinExistence type="predicted"/>